<dbReference type="KEGG" id="parq:DSM112329_00177"/>
<evidence type="ECO:0000313" key="2">
    <source>
        <dbReference type="EMBL" id="XAY03363.1"/>
    </source>
</evidence>
<dbReference type="RefSeq" id="WP_354699917.1">
    <property type="nucleotide sequence ID" value="NZ_CP114014.1"/>
</dbReference>
<gene>
    <name evidence="2" type="ORF">DSM112329_00177</name>
</gene>
<sequence length="181" mass="20238">MSHRVSITLDDDAFDALQSIAAARGLRPTTLAGEAVVCALGDQLHRPVPTDEETVDRVPTAASRPSIDEQRGVSGDERARWLELGRGEPWKRAMWELVRQLRVAYPDLAEALGTGWHHDRASRDGVLALAVWRAELDAGIQADPRLEHQWLAALRDFMRLLHDRQGHVGSLVTESERPTDW</sequence>
<accession>A0AAU7ANZ1</accession>
<name>A0AAU7ANZ1_9ACTN</name>
<evidence type="ECO:0000256" key="1">
    <source>
        <dbReference type="SAM" id="MobiDB-lite"/>
    </source>
</evidence>
<dbReference type="EMBL" id="CP114014">
    <property type="protein sequence ID" value="XAY03363.1"/>
    <property type="molecule type" value="Genomic_DNA"/>
</dbReference>
<proteinExistence type="predicted"/>
<reference evidence="2" key="1">
    <citation type="submission" date="2022-12" db="EMBL/GenBank/DDBJ databases">
        <title>Paraconexibacter alkalitolerans sp. nov. and Baekduia alba sp. nov., isolated from soil and emended description of the genera Paraconexibacter (Chun et al., 2020) and Baekduia (An et al., 2020).</title>
        <authorList>
            <person name="Vieira S."/>
            <person name="Huber K.J."/>
            <person name="Geppert A."/>
            <person name="Wolf J."/>
            <person name="Neumann-Schaal M."/>
            <person name="Muesken M."/>
            <person name="Overmann J."/>
        </authorList>
    </citation>
    <scope>NUCLEOTIDE SEQUENCE</scope>
    <source>
        <strain evidence="2">AEG42_29</strain>
    </source>
</reference>
<evidence type="ECO:0008006" key="3">
    <source>
        <dbReference type="Google" id="ProtNLM"/>
    </source>
</evidence>
<organism evidence="2">
    <name type="scientific">Paraconexibacter sp. AEG42_29</name>
    <dbReference type="NCBI Taxonomy" id="2997339"/>
    <lineage>
        <taxon>Bacteria</taxon>
        <taxon>Bacillati</taxon>
        <taxon>Actinomycetota</taxon>
        <taxon>Thermoleophilia</taxon>
        <taxon>Solirubrobacterales</taxon>
        <taxon>Paraconexibacteraceae</taxon>
        <taxon>Paraconexibacter</taxon>
    </lineage>
</organism>
<protein>
    <recommendedName>
        <fullName evidence="3">CopG family transcriptional regulator</fullName>
    </recommendedName>
</protein>
<feature type="region of interest" description="Disordered" evidence="1">
    <location>
        <begin position="49"/>
        <end position="72"/>
    </location>
</feature>
<dbReference type="AlphaFoldDB" id="A0AAU7ANZ1"/>